<protein>
    <submittedName>
        <fullName evidence="2">Uncharacterized protein</fullName>
    </submittedName>
</protein>
<sequence length="134" mass="13956">MGGVGHHHADAGVLQVHPEVLPRVRIQGEQLGGASAAHPTAGIGIDDHDCPAREKTSGDLRKRGAGQARADRDLGSAEATALPQDRQDAFLVNAPDQGMYTRSVSHVATVGGAEFFRQHSGIIKPTISIGLVPA</sequence>
<evidence type="ECO:0000313" key="2">
    <source>
        <dbReference type="EMBL" id="GGK95570.1"/>
    </source>
</evidence>
<evidence type="ECO:0000256" key="1">
    <source>
        <dbReference type="SAM" id="MobiDB-lite"/>
    </source>
</evidence>
<comment type="caution">
    <text evidence="2">The sequence shown here is derived from an EMBL/GenBank/DDBJ whole genome shotgun (WGS) entry which is preliminary data.</text>
</comment>
<accession>A0A8J3C1M4</accession>
<keyword evidence="3" id="KW-1185">Reference proteome</keyword>
<dbReference type="Proteomes" id="UP000656042">
    <property type="component" value="Unassembled WGS sequence"/>
</dbReference>
<dbReference type="EMBL" id="BMMX01000013">
    <property type="protein sequence ID" value="GGK95570.1"/>
    <property type="molecule type" value="Genomic_DNA"/>
</dbReference>
<reference evidence="2" key="1">
    <citation type="journal article" date="2014" name="Int. J. Syst. Evol. Microbiol.">
        <title>Complete genome sequence of Corynebacterium casei LMG S-19264T (=DSM 44701T), isolated from a smear-ripened cheese.</title>
        <authorList>
            <consortium name="US DOE Joint Genome Institute (JGI-PGF)"/>
            <person name="Walter F."/>
            <person name="Albersmeier A."/>
            <person name="Kalinowski J."/>
            <person name="Ruckert C."/>
        </authorList>
    </citation>
    <scope>NUCLEOTIDE SEQUENCE</scope>
    <source>
        <strain evidence="2">CGMCC 4.7299</strain>
    </source>
</reference>
<reference evidence="2" key="2">
    <citation type="submission" date="2020-09" db="EMBL/GenBank/DDBJ databases">
        <authorList>
            <person name="Sun Q."/>
            <person name="Zhou Y."/>
        </authorList>
    </citation>
    <scope>NUCLEOTIDE SEQUENCE</scope>
    <source>
        <strain evidence="2">CGMCC 4.7299</strain>
    </source>
</reference>
<proteinExistence type="predicted"/>
<evidence type="ECO:0000313" key="3">
    <source>
        <dbReference type="Proteomes" id="UP000656042"/>
    </source>
</evidence>
<dbReference type="AlphaFoldDB" id="A0A8J3C1M4"/>
<organism evidence="2 3">
    <name type="scientific">Mangrovihabitans endophyticus</name>
    <dbReference type="NCBI Taxonomy" id="1751298"/>
    <lineage>
        <taxon>Bacteria</taxon>
        <taxon>Bacillati</taxon>
        <taxon>Actinomycetota</taxon>
        <taxon>Actinomycetes</taxon>
        <taxon>Micromonosporales</taxon>
        <taxon>Micromonosporaceae</taxon>
        <taxon>Mangrovihabitans</taxon>
    </lineage>
</organism>
<feature type="region of interest" description="Disordered" evidence="1">
    <location>
        <begin position="31"/>
        <end position="85"/>
    </location>
</feature>
<name>A0A8J3C1M4_9ACTN</name>
<gene>
    <name evidence="2" type="ORF">GCM10012284_32100</name>
</gene>
<feature type="compositionally biased region" description="Basic and acidic residues" evidence="1">
    <location>
        <begin position="45"/>
        <end position="62"/>
    </location>
</feature>